<dbReference type="InterPro" id="IPR032710">
    <property type="entry name" value="NTF2-like_dom_sf"/>
</dbReference>
<organism evidence="2 3">
    <name type="scientific">Actinomycetospora rhizophila</name>
    <dbReference type="NCBI Taxonomy" id="1416876"/>
    <lineage>
        <taxon>Bacteria</taxon>
        <taxon>Bacillati</taxon>
        <taxon>Actinomycetota</taxon>
        <taxon>Actinomycetes</taxon>
        <taxon>Pseudonocardiales</taxon>
        <taxon>Pseudonocardiaceae</taxon>
        <taxon>Actinomycetospora</taxon>
    </lineage>
</organism>
<sequence length="153" mass="17070">MHPDDRAAITDVLALYCERIDEYDMDAVVDLFTTDAVMDFGPGRGGVLRGREALRARFAGGQAGFRRTHHHLGQVRLTPDETAGGGRVHAVSSCSAGHEMHDGTQWRIGLRYVDVLVREDTWRIAERRIEAALVEGGPRDGWTWVDRMEPETA</sequence>
<dbReference type="RefSeq" id="WP_378023850.1">
    <property type="nucleotide sequence ID" value="NZ_JBHSKG010000017.1"/>
</dbReference>
<evidence type="ECO:0000313" key="2">
    <source>
        <dbReference type="EMBL" id="MFC5141715.1"/>
    </source>
</evidence>
<dbReference type="EMBL" id="JBHSKG010000017">
    <property type="protein sequence ID" value="MFC5141715.1"/>
    <property type="molecule type" value="Genomic_DNA"/>
</dbReference>
<evidence type="ECO:0000313" key="3">
    <source>
        <dbReference type="Proteomes" id="UP001596175"/>
    </source>
</evidence>
<dbReference type="SUPFAM" id="SSF54427">
    <property type="entry name" value="NTF2-like"/>
    <property type="match status" value="1"/>
</dbReference>
<accession>A0ABV9ZKE3</accession>
<dbReference type="Gene3D" id="3.10.450.50">
    <property type="match status" value="1"/>
</dbReference>
<comment type="caution">
    <text evidence="2">The sequence shown here is derived from an EMBL/GenBank/DDBJ whole genome shotgun (WGS) entry which is preliminary data.</text>
</comment>
<proteinExistence type="predicted"/>
<name>A0ABV9ZKE3_9PSEU</name>
<reference evidence="3" key="1">
    <citation type="journal article" date="2019" name="Int. J. Syst. Evol. Microbiol.">
        <title>The Global Catalogue of Microorganisms (GCM) 10K type strain sequencing project: providing services to taxonomists for standard genome sequencing and annotation.</title>
        <authorList>
            <consortium name="The Broad Institute Genomics Platform"/>
            <consortium name="The Broad Institute Genome Sequencing Center for Infectious Disease"/>
            <person name="Wu L."/>
            <person name="Ma J."/>
        </authorList>
    </citation>
    <scope>NUCLEOTIDE SEQUENCE [LARGE SCALE GENOMIC DNA]</scope>
    <source>
        <strain evidence="3">XZYJ18</strain>
    </source>
</reference>
<gene>
    <name evidence="2" type="ORF">ACFPK1_25995</name>
</gene>
<keyword evidence="3" id="KW-1185">Reference proteome</keyword>
<dbReference type="CDD" id="cd00531">
    <property type="entry name" value="NTF2_like"/>
    <property type="match status" value="1"/>
</dbReference>
<feature type="domain" description="SnoaL-like" evidence="1">
    <location>
        <begin position="4"/>
        <end position="128"/>
    </location>
</feature>
<dbReference type="InterPro" id="IPR037401">
    <property type="entry name" value="SnoaL-like"/>
</dbReference>
<evidence type="ECO:0000259" key="1">
    <source>
        <dbReference type="Pfam" id="PF13577"/>
    </source>
</evidence>
<dbReference type="Proteomes" id="UP001596175">
    <property type="component" value="Unassembled WGS sequence"/>
</dbReference>
<dbReference type="Pfam" id="PF13577">
    <property type="entry name" value="SnoaL_4"/>
    <property type="match status" value="1"/>
</dbReference>
<protein>
    <submittedName>
        <fullName evidence="2">Nuclear transport factor 2 family protein</fullName>
    </submittedName>
</protein>